<sequence length="247" mass="28888">MEESETQDLNDPEPEPQTSRVVASSLSAIDQQRFNLWILTQKDRPMLSLEDMKKFLELDEETATRSRLAQLEEHFEDDLERLYMAEAQDQLDDLNDFYCSFEGENDELQALSVEARKPKSSHLWDYIFSHTNQTYQQRLVDIRRGRSGSKPQMDFPKSIDEYRQRPKETQQRVARFLLLESDDQREQMMAEFGWPWRDVMPLQEAFETNTEFQERIRTVLIEPSNTVTADPRKAVNCALPSAAAAVS</sequence>
<proteinExistence type="predicted"/>
<organism evidence="2 3">
    <name type="scientific">Mycena pura</name>
    <dbReference type="NCBI Taxonomy" id="153505"/>
    <lineage>
        <taxon>Eukaryota</taxon>
        <taxon>Fungi</taxon>
        <taxon>Dikarya</taxon>
        <taxon>Basidiomycota</taxon>
        <taxon>Agaricomycotina</taxon>
        <taxon>Agaricomycetes</taxon>
        <taxon>Agaricomycetidae</taxon>
        <taxon>Agaricales</taxon>
        <taxon>Marasmiineae</taxon>
        <taxon>Mycenaceae</taxon>
        <taxon>Mycena</taxon>
    </lineage>
</organism>
<dbReference type="AlphaFoldDB" id="A0AAD6YC06"/>
<keyword evidence="3" id="KW-1185">Reference proteome</keyword>
<feature type="region of interest" description="Disordered" evidence="1">
    <location>
        <begin position="1"/>
        <end position="22"/>
    </location>
</feature>
<evidence type="ECO:0000313" key="3">
    <source>
        <dbReference type="Proteomes" id="UP001219525"/>
    </source>
</evidence>
<evidence type="ECO:0000256" key="1">
    <source>
        <dbReference type="SAM" id="MobiDB-lite"/>
    </source>
</evidence>
<protein>
    <submittedName>
        <fullName evidence="2">Uncharacterized protein</fullName>
    </submittedName>
</protein>
<accession>A0AAD6YC06</accession>
<comment type="caution">
    <text evidence="2">The sequence shown here is derived from an EMBL/GenBank/DDBJ whole genome shotgun (WGS) entry which is preliminary data.</text>
</comment>
<dbReference type="Proteomes" id="UP001219525">
    <property type="component" value="Unassembled WGS sequence"/>
</dbReference>
<gene>
    <name evidence="2" type="ORF">GGX14DRAFT_464340</name>
</gene>
<name>A0AAD6YC06_9AGAR</name>
<feature type="compositionally biased region" description="Acidic residues" evidence="1">
    <location>
        <begin position="1"/>
        <end position="14"/>
    </location>
</feature>
<evidence type="ECO:0000313" key="2">
    <source>
        <dbReference type="EMBL" id="KAJ7201588.1"/>
    </source>
</evidence>
<reference evidence="2" key="1">
    <citation type="submission" date="2023-03" db="EMBL/GenBank/DDBJ databases">
        <title>Massive genome expansion in bonnet fungi (Mycena s.s.) driven by repeated elements and novel gene families across ecological guilds.</title>
        <authorList>
            <consortium name="Lawrence Berkeley National Laboratory"/>
            <person name="Harder C.B."/>
            <person name="Miyauchi S."/>
            <person name="Viragh M."/>
            <person name="Kuo A."/>
            <person name="Thoen E."/>
            <person name="Andreopoulos B."/>
            <person name="Lu D."/>
            <person name="Skrede I."/>
            <person name="Drula E."/>
            <person name="Henrissat B."/>
            <person name="Morin E."/>
            <person name="Kohler A."/>
            <person name="Barry K."/>
            <person name="LaButti K."/>
            <person name="Morin E."/>
            <person name="Salamov A."/>
            <person name="Lipzen A."/>
            <person name="Mereny Z."/>
            <person name="Hegedus B."/>
            <person name="Baldrian P."/>
            <person name="Stursova M."/>
            <person name="Weitz H."/>
            <person name="Taylor A."/>
            <person name="Grigoriev I.V."/>
            <person name="Nagy L.G."/>
            <person name="Martin F."/>
            <person name="Kauserud H."/>
        </authorList>
    </citation>
    <scope>NUCLEOTIDE SEQUENCE</scope>
    <source>
        <strain evidence="2">9144</strain>
    </source>
</reference>
<dbReference type="EMBL" id="JARJCW010000058">
    <property type="protein sequence ID" value="KAJ7201588.1"/>
    <property type="molecule type" value="Genomic_DNA"/>
</dbReference>